<evidence type="ECO:0000313" key="3">
    <source>
        <dbReference type="EMBL" id="WOJ98536.1"/>
    </source>
</evidence>
<dbReference type="Proteomes" id="UP001626549">
    <property type="component" value="Chromosome"/>
</dbReference>
<dbReference type="InterPro" id="IPR037523">
    <property type="entry name" value="VOC_core"/>
</dbReference>
<evidence type="ECO:0000259" key="2">
    <source>
        <dbReference type="PROSITE" id="PS51819"/>
    </source>
</evidence>
<evidence type="ECO:0000256" key="1">
    <source>
        <dbReference type="SAM" id="SignalP"/>
    </source>
</evidence>
<evidence type="ECO:0000313" key="4">
    <source>
        <dbReference type="Proteomes" id="UP001626549"/>
    </source>
</evidence>
<reference evidence="3 4" key="1">
    <citation type="submission" date="2023-10" db="EMBL/GenBank/DDBJ databases">
        <title>Two novel species belonging to the OM43/NOR5 clade.</title>
        <authorList>
            <person name="Park M."/>
        </authorList>
    </citation>
    <scope>NUCLEOTIDE SEQUENCE [LARGE SCALE GENOMIC DNA]</scope>
    <source>
        <strain evidence="3 4">IMCC45268</strain>
    </source>
</reference>
<dbReference type="PROSITE" id="PS51819">
    <property type="entry name" value="VOC"/>
    <property type="match status" value="1"/>
</dbReference>
<dbReference type="Gene3D" id="3.10.180.10">
    <property type="entry name" value="2,3-Dihydroxybiphenyl 1,2-Dioxygenase, domain 1"/>
    <property type="match status" value="1"/>
</dbReference>
<keyword evidence="1" id="KW-0732">Signal</keyword>
<feature type="signal peptide" evidence="1">
    <location>
        <begin position="1"/>
        <end position="20"/>
    </location>
</feature>
<organism evidence="3 4">
    <name type="scientific">Congregibacter brevis</name>
    <dbReference type="NCBI Taxonomy" id="3081201"/>
    <lineage>
        <taxon>Bacteria</taxon>
        <taxon>Pseudomonadati</taxon>
        <taxon>Pseudomonadota</taxon>
        <taxon>Gammaproteobacteria</taxon>
        <taxon>Cellvibrionales</taxon>
        <taxon>Halieaceae</taxon>
        <taxon>Congregibacter</taxon>
    </lineage>
</organism>
<gene>
    <name evidence="3" type="ORF">R0137_08175</name>
</gene>
<proteinExistence type="predicted"/>
<dbReference type="SUPFAM" id="SSF54593">
    <property type="entry name" value="Glyoxalase/Bleomycin resistance protein/Dihydroxybiphenyl dioxygenase"/>
    <property type="match status" value="1"/>
</dbReference>
<keyword evidence="4" id="KW-1185">Reference proteome</keyword>
<accession>A0ABZ0IKE4</accession>
<dbReference type="InterPro" id="IPR004360">
    <property type="entry name" value="Glyas_Fos-R_dOase_dom"/>
</dbReference>
<dbReference type="InterPro" id="IPR029068">
    <property type="entry name" value="Glyas_Bleomycin-R_OHBP_Dase"/>
</dbReference>
<dbReference type="CDD" id="cd06587">
    <property type="entry name" value="VOC"/>
    <property type="match status" value="1"/>
</dbReference>
<name>A0ABZ0IKE4_9GAMM</name>
<feature type="domain" description="VOC" evidence="2">
    <location>
        <begin position="28"/>
        <end position="144"/>
    </location>
</feature>
<dbReference type="EMBL" id="CP136865">
    <property type="protein sequence ID" value="WOJ98536.1"/>
    <property type="molecule type" value="Genomic_DNA"/>
</dbReference>
<protein>
    <submittedName>
        <fullName evidence="3">VOC family protein</fullName>
    </submittedName>
</protein>
<dbReference type="Pfam" id="PF00903">
    <property type="entry name" value="Glyoxalase"/>
    <property type="match status" value="1"/>
</dbReference>
<dbReference type="RefSeq" id="WP_407329895.1">
    <property type="nucleotide sequence ID" value="NZ_CP136865.1"/>
</dbReference>
<sequence>MHRFIILLAAALCTAGPAQAETVTADAVAADIRFYYEDVPRAAQFYRENLGLHPVKATEESVVLEVAPGAFLTLATLESGGYTPDTPRTAAIALVTDQLDEWWEALTQRGLDMRTESYNPVPGRAHHGFVLADPEGWLLEFERFNPHPENTALMPQLNALQTRYVDGDAAGLPEQLGFKATVLWLYYEDLAAAENFLIESLGLPLITDQGWAKIHAAAPTTFLGLVDGARGMHTFTPEKAVTFELLTSTLAAQKSQLAAKDIPIIPSEDGSFEVLDPGDHRLRWRSVASRD</sequence>
<feature type="chain" id="PRO_5045898666" evidence="1">
    <location>
        <begin position="21"/>
        <end position="291"/>
    </location>
</feature>